<dbReference type="Pfam" id="PF02498">
    <property type="entry name" value="Bro-N"/>
    <property type="match status" value="1"/>
</dbReference>
<dbReference type="InterPro" id="IPR003497">
    <property type="entry name" value="BRO_N_domain"/>
</dbReference>
<dbReference type="SMART" id="SM01040">
    <property type="entry name" value="Bro-N"/>
    <property type="match status" value="1"/>
</dbReference>
<comment type="caution">
    <text evidence="2">The sequence shown here is derived from an EMBL/GenBank/DDBJ whole genome shotgun (WGS) entry which is preliminary data.</text>
</comment>
<name>A0A5J4S2M5_9ZZZZ</name>
<dbReference type="AlphaFoldDB" id="A0A5J4S2M5"/>
<evidence type="ECO:0000313" key="2">
    <source>
        <dbReference type="EMBL" id="KAA6339755.1"/>
    </source>
</evidence>
<dbReference type="EMBL" id="SNRY01000511">
    <property type="protein sequence ID" value="KAA6339755.1"/>
    <property type="molecule type" value="Genomic_DNA"/>
</dbReference>
<sequence>MANSNDEHTTHVFTYLPGDCPLHICLTDTSAWFSAGDISRILFEGSSPEELLSHLSEDEKKAEYVNESGVYRLIFKVCRVEPVDFRQWFTSEALPGLRRPFRKLKSDFIDLRSCPYSRESMHGYAVRMIEHEGKQMYSINDVLRSINSRTDSCRTAFRLRSQRIFVVKLLIYGNTQPAWFTVKAGIKLIEAGGRLKIKS</sequence>
<accession>A0A5J4S2M5</accession>
<evidence type="ECO:0000259" key="1">
    <source>
        <dbReference type="PROSITE" id="PS51750"/>
    </source>
</evidence>
<reference evidence="2" key="1">
    <citation type="submission" date="2019-03" db="EMBL/GenBank/DDBJ databases">
        <title>Single cell metagenomics reveals metabolic interactions within the superorganism composed of flagellate Streblomastix strix and complex community of Bacteroidetes bacteria on its surface.</title>
        <authorList>
            <person name="Treitli S.C."/>
            <person name="Kolisko M."/>
            <person name="Husnik F."/>
            <person name="Keeling P."/>
            <person name="Hampl V."/>
        </authorList>
    </citation>
    <scope>NUCLEOTIDE SEQUENCE</scope>
    <source>
        <strain evidence="2">STM</strain>
    </source>
</reference>
<feature type="domain" description="Bro-N" evidence="1">
    <location>
        <begin position="1"/>
        <end position="101"/>
    </location>
</feature>
<gene>
    <name evidence="2" type="ORF">EZS27_012353</name>
</gene>
<protein>
    <recommendedName>
        <fullName evidence="1">Bro-N domain-containing protein</fullName>
    </recommendedName>
</protein>
<dbReference type="PROSITE" id="PS51750">
    <property type="entry name" value="BRO_N"/>
    <property type="match status" value="1"/>
</dbReference>
<proteinExistence type="predicted"/>
<organism evidence="2">
    <name type="scientific">termite gut metagenome</name>
    <dbReference type="NCBI Taxonomy" id="433724"/>
    <lineage>
        <taxon>unclassified sequences</taxon>
        <taxon>metagenomes</taxon>
        <taxon>organismal metagenomes</taxon>
    </lineage>
</organism>